<dbReference type="Gene3D" id="3.30.70.1290">
    <property type="entry name" value="Transposase IS200-like"/>
    <property type="match status" value="1"/>
</dbReference>
<dbReference type="Pfam" id="PF01797">
    <property type="entry name" value="Y1_Tnp"/>
    <property type="match status" value="1"/>
</dbReference>
<dbReference type="GO" id="GO:0006313">
    <property type="term" value="P:DNA transposition"/>
    <property type="evidence" value="ECO:0007669"/>
    <property type="project" value="InterPro"/>
</dbReference>
<feature type="domain" description="Transposase IS200-like" evidence="1">
    <location>
        <begin position="18"/>
        <end position="153"/>
    </location>
</feature>
<dbReference type="InterPro" id="IPR002686">
    <property type="entry name" value="Transposase_17"/>
</dbReference>
<dbReference type="KEGG" id="ruv:EC9_06100"/>
<organism evidence="2 3">
    <name type="scientific">Rosistilla ulvae</name>
    <dbReference type="NCBI Taxonomy" id="1930277"/>
    <lineage>
        <taxon>Bacteria</taxon>
        <taxon>Pseudomonadati</taxon>
        <taxon>Planctomycetota</taxon>
        <taxon>Planctomycetia</taxon>
        <taxon>Pirellulales</taxon>
        <taxon>Pirellulaceae</taxon>
        <taxon>Rosistilla</taxon>
    </lineage>
</organism>
<dbReference type="EMBL" id="CP036261">
    <property type="protein sequence ID" value="QDS86448.1"/>
    <property type="molecule type" value="Genomic_DNA"/>
</dbReference>
<name>A0A517LV03_9BACT</name>
<evidence type="ECO:0000313" key="3">
    <source>
        <dbReference type="Proteomes" id="UP000319557"/>
    </source>
</evidence>
<dbReference type="InterPro" id="IPR052715">
    <property type="entry name" value="RAYT_transposase"/>
</dbReference>
<evidence type="ECO:0000259" key="1">
    <source>
        <dbReference type="SMART" id="SM01321"/>
    </source>
</evidence>
<keyword evidence="3" id="KW-1185">Reference proteome</keyword>
<dbReference type="NCBIfam" id="NF047646">
    <property type="entry name" value="REP_Tyr_transpos"/>
    <property type="match status" value="1"/>
</dbReference>
<dbReference type="Proteomes" id="UP000319557">
    <property type="component" value="Chromosome"/>
</dbReference>
<reference evidence="2 3" key="1">
    <citation type="submission" date="2019-02" db="EMBL/GenBank/DDBJ databases">
        <title>Deep-cultivation of Planctomycetes and their phenomic and genomic characterization uncovers novel biology.</title>
        <authorList>
            <person name="Wiegand S."/>
            <person name="Jogler M."/>
            <person name="Boedeker C."/>
            <person name="Pinto D."/>
            <person name="Vollmers J."/>
            <person name="Rivas-Marin E."/>
            <person name="Kohn T."/>
            <person name="Peeters S.H."/>
            <person name="Heuer A."/>
            <person name="Rast P."/>
            <person name="Oberbeckmann S."/>
            <person name="Bunk B."/>
            <person name="Jeske O."/>
            <person name="Meyerdierks A."/>
            <person name="Storesund J.E."/>
            <person name="Kallscheuer N."/>
            <person name="Luecker S."/>
            <person name="Lage O.M."/>
            <person name="Pohl T."/>
            <person name="Merkel B.J."/>
            <person name="Hornburger P."/>
            <person name="Mueller R.-W."/>
            <person name="Bruemmer F."/>
            <person name="Labrenz M."/>
            <person name="Spormann A.M."/>
            <person name="Op den Camp H."/>
            <person name="Overmann J."/>
            <person name="Amann R."/>
            <person name="Jetten M.S.M."/>
            <person name="Mascher T."/>
            <person name="Medema M.H."/>
            <person name="Devos D.P."/>
            <person name="Kaster A.-K."/>
            <person name="Ovreas L."/>
            <person name="Rohde M."/>
            <person name="Galperin M.Y."/>
            <person name="Jogler C."/>
        </authorList>
    </citation>
    <scope>NUCLEOTIDE SEQUENCE [LARGE SCALE GENOMIC DNA]</scope>
    <source>
        <strain evidence="2 3">EC9</strain>
    </source>
</reference>
<dbReference type="AlphaFoldDB" id="A0A517LV03"/>
<dbReference type="GO" id="GO:0043565">
    <property type="term" value="F:sequence-specific DNA binding"/>
    <property type="evidence" value="ECO:0007669"/>
    <property type="project" value="TreeGrafter"/>
</dbReference>
<dbReference type="GO" id="GO:0004803">
    <property type="term" value="F:transposase activity"/>
    <property type="evidence" value="ECO:0007669"/>
    <property type="project" value="InterPro"/>
</dbReference>
<gene>
    <name evidence="2" type="ORF">EC9_06100</name>
</gene>
<dbReference type="SUPFAM" id="SSF143422">
    <property type="entry name" value="Transposase IS200-like"/>
    <property type="match status" value="1"/>
</dbReference>
<dbReference type="InterPro" id="IPR036515">
    <property type="entry name" value="Transposase_17_sf"/>
</dbReference>
<dbReference type="SMART" id="SM01321">
    <property type="entry name" value="Y1_Tnp"/>
    <property type="match status" value="1"/>
</dbReference>
<evidence type="ECO:0000313" key="2">
    <source>
        <dbReference type="EMBL" id="QDS86448.1"/>
    </source>
</evidence>
<dbReference type="PANTHER" id="PTHR36966">
    <property type="entry name" value="REP-ASSOCIATED TYROSINE TRANSPOSASE"/>
    <property type="match status" value="1"/>
</dbReference>
<sequence>MMEIVGQPHRKKIKHYHQPGHLHELTFSCFHQMPLLTNDAWRMHLSRSVETACEQHRFQLVAFVFMPEHVHLLVLPLCPEPDIGLLLAAMKQPFSRQIKQILIDRNSSLLERLTVQERPGKKCFRFWQAGPGFDRNIYSAKAIAASIDYIHTNPVTRGLCKRAIDWKWSSARYYHAEPMFQQCSNLPTIARLPPQAFDDFSRVD</sequence>
<proteinExistence type="predicted"/>
<accession>A0A517LV03</accession>
<dbReference type="PANTHER" id="PTHR36966:SF1">
    <property type="entry name" value="REP-ASSOCIATED TYROSINE TRANSPOSASE"/>
    <property type="match status" value="1"/>
</dbReference>
<protein>
    <submittedName>
        <fullName evidence="2">Transposase IS200 like protein</fullName>
    </submittedName>
</protein>